<proteinExistence type="predicted"/>
<dbReference type="InterPro" id="IPR017517">
    <property type="entry name" value="Maleyloyr_isom"/>
</dbReference>
<dbReference type="PANTHER" id="PTHR40758">
    <property type="entry name" value="CONSERVED PROTEIN"/>
    <property type="match status" value="1"/>
</dbReference>
<dbReference type="InterPro" id="IPR010872">
    <property type="entry name" value="MDMPI_C-term_domain"/>
</dbReference>
<comment type="caution">
    <text evidence="3">The sequence shown here is derived from an EMBL/GenBank/DDBJ whole genome shotgun (WGS) entry which is preliminary data.</text>
</comment>
<dbReference type="Proteomes" id="UP000664617">
    <property type="component" value="Unassembled WGS sequence"/>
</dbReference>
<reference evidence="4" key="2">
    <citation type="submission" date="2023-07" db="EMBL/GenBank/DDBJ databases">
        <title>Myceligenerans salitolerans sp. nov., a halotolerant actinomycete isolated from a salt lake in Xinjiang, China.</title>
        <authorList>
            <person name="Guan T."/>
        </authorList>
    </citation>
    <scope>NUCLEOTIDE SEQUENCE [LARGE SCALE GENOMIC DNA]</scope>
    <source>
        <strain evidence="4">XHU 5031</strain>
    </source>
</reference>
<dbReference type="PANTHER" id="PTHR40758:SF1">
    <property type="entry name" value="CONSERVED PROTEIN"/>
    <property type="match status" value="1"/>
</dbReference>
<evidence type="ECO:0000313" key="4">
    <source>
        <dbReference type="Proteomes" id="UP000664617"/>
    </source>
</evidence>
<accession>A0ABS3I527</accession>
<keyword evidence="4" id="KW-1185">Reference proteome</keyword>
<feature type="domain" description="MDMPI C-terminal" evidence="1">
    <location>
        <begin position="157"/>
        <end position="248"/>
    </location>
</feature>
<dbReference type="InterPro" id="IPR024344">
    <property type="entry name" value="MDMPI_metal-binding"/>
</dbReference>
<evidence type="ECO:0000259" key="1">
    <source>
        <dbReference type="Pfam" id="PF07398"/>
    </source>
</evidence>
<dbReference type="GO" id="GO:0016853">
    <property type="term" value="F:isomerase activity"/>
    <property type="evidence" value="ECO:0007669"/>
    <property type="project" value="UniProtKB-KW"/>
</dbReference>
<dbReference type="EMBL" id="JAFMPK010000020">
    <property type="protein sequence ID" value="MBO0608075.1"/>
    <property type="molecule type" value="Genomic_DNA"/>
</dbReference>
<evidence type="ECO:0000313" key="3">
    <source>
        <dbReference type="EMBL" id="MBO0608075.1"/>
    </source>
</evidence>
<dbReference type="Pfam" id="PF11716">
    <property type="entry name" value="MDMPI_N"/>
    <property type="match status" value="1"/>
</dbReference>
<dbReference type="NCBIfam" id="TIGR03083">
    <property type="entry name" value="maleylpyruvate isomerase family mycothiol-dependent enzyme"/>
    <property type="match status" value="1"/>
</dbReference>
<reference evidence="3 4" key="1">
    <citation type="submission" date="2021-03" db="EMBL/GenBank/DDBJ databases">
        <authorList>
            <person name="Xin L."/>
        </authorList>
    </citation>
    <scope>NUCLEOTIDE SEQUENCE [LARGE SCALE GENOMIC DNA]</scope>
    <source>
        <strain evidence="3 4">XHU 5031</strain>
    </source>
</reference>
<protein>
    <submittedName>
        <fullName evidence="3">Maleylpyruvate isomerase family mycothiol-dependent enzyme</fullName>
    </submittedName>
</protein>
<keyword evidence="3" id="KW-0413">Isomerase</keyword>
<dbReference type="Gene3D" id="1.20.120.450">
    <property type="entry name" value="dinb family like domain"/>
    <property type="match status" value="1"/>
</dbReference>
<dbReference type="InterPro" id="IPR034660">
    <property type="entry name" value="DinB/YfiT-like"/>
</dbReference>
<name>A0ABS3I527_9MICO</name>
<sequence length="257" mass="27870">MQNGPATRRETLDHLAVLERLQDAFHAGIDGVDPTAAVPACGDWTVRDLVEHLAQIHHWAAAQARGQATPPLGEGPFELAPHYAARAAELRETFRLLAPDAPARVLSHPEPLGPGPVSFWHRRQAHETLVHLHDLHAATGGHAREDLVGDIPPEVWADAVDEVVTVFQPRQVGLGRMRPLHVHVLLQADDTAGIGTWLLGSPTSDRAREIVPDVTVTGSSRALALLLWRRLTPEQAGLTVRGAREDLDAVLAEPIVP</sequence>
<dbReference type="Pfam" id="PF07398">
    <property type="entry name" value="MDMPI_C"/>
    <property type="match status" value="1"/>
</dbReference>
<evidence type="ECO:0000259" key="2">
    <source>
        <dbReference type="Pfam" id="PF11716"/>
    </source>
</evidence>
<gene>
    <name evidence="3" type="ORF">J0911_03425</name>
</gene>
<organism evidence="3 4">
    <name type="scientific">Myceligenerans salitolerans</name>
    <dbReference type="NCBI Taxonomy" id="1230528"/>
    <lineage>
        <taxon>Bacteria</taxon>
        <taxon>Bacillati</taxon>
        <taxon>Actinomycetota</taxon>
        <taxon>Actinomycetes</taxon>
        <taxon>Micrococcales</taxon>
        <taxon>Promicromonosporaceae</taxon>
        <taxon>Myceligenerans</taxon>
    </lineage>
</organism>
<feature type="domain" description="Mycothiol-dependent maleylpyruvate isomerase metal-binding" evidence="2">
    <location>
        <begin position="23"/>
        <end position="135"/>
    </location>
</feature>
<dbReference type="SUPFAM" id="SSF109854">
    <property type="entry name" value="DinB/YfiT-like putative metalloenzymes"/>
    <property type="match status" value="1"/>
</dbReference>